<dbReference type="AlphaFoldDB" id="A0A2H3JBL3"/>
<dbReference type="STRING" id="742152.A0A2H3JBL3"/>
<proteinExistence type="predicted"/>
<organism evidence="2 3">
    <name type="scientific">Wolfiporia cocos (strain MD-104)</name>
    <name type="common">Brown rot fungus</name>
    <dbReference type="NCBI Taxonomy" id="742152"/>
    <lineage>
        <taxon>Eukaryota</taxon>
        <taxon>Fungi</taxon>
        <taxon>Dikarya</taxon>
        <taxon>Basidiomycota</taxon>
        <taxon>Agaricomycotina</taxon>
        <taxon>Agaricomycetes</taxon>
        <taxon>Polyporales</taxon>
        <taxon>Phaeolaceae</taxon>
        <taxon>Wolfiporia</taxon>
    </lineage>
</organism>
<protein>
    <recommendedName>
        <fullName evidence="4">Fungal-type protein kinase domain-containing protein</fullName>
    </recommendedName>
</protein>
<gene>
    <name evidence="2" type="ORF">WOLCODRAFT_158846</name>
</gene>
<feature type="compositionally biased region" description="Low complexity" evidence="1">
    <location>
        <begin position="402"/>
        <end position="414"/>
    </location>
</feature>
<feature type="region of interest" description="Disordered" evidence="1">
    <location>
        <begin position="393"/>
        <end position="417"/>
    </location>
</feature>
<accession>A0A2H3JBL3</accession>
<evidence type="ECO:0000313" key="2">
    <source>
        <dbReference type="EMBL" id="PCH39291.1"/>
    </source>
</evidence>
<evidence type="ECO:0000313" key="3">
    <source>
        <dbReference type="Proteomes" id="UP000218811"/>
    </source>
</evidence>
<dbReference type="EMBL" id="KB467976">
    <property type="protein sequence ID" value="PCH39291.1"/>
    <property type="molecule type" value="Genomic_DNA"/>
</dbReference>
<sequence length="770" mass="86438">MGFNPVLCTTTTTPYRIKAIQYPWRLEQCNKDNSERLKAWLSELYDKVGVVDVPLDEFLERFIPCDTLEYLHFRIKDPFTELRGLELKEEKEMYDPLVNAFNTLMLDIHGEGDRLTFLRRDKELIPNPYKELAPVMSKTFPDIIGVLPGMPVDEEVPWAQVRLVVEVKGANHLDPMGSESQQANADLVQIAESALNLLSAHGAQYAYILHDMGSFACIYRFDHASAVMSCRFNYITEHVFISKFFYRLLHPSYSDQVILNGQDNFSFSVSESFVKGLGIPGLIDKDLYWNRILTLLLAALDFLTLRPIHFSPQLFSQATRVGEALLIYRCPPPEDRRLTQGEADSTPPLSRCKGKAPAKNDTWSLTLHGQARGDDADNFSMAVKSGATDLSAKRMRVDNSMDSSADQPEDSSSSARNDLLGDFQVKHIIIKEQYCQTERINEVVHYDKINAYLEKHNIPRYGLAKMLYGEDLGETFSFHITVSATAKNPKDTGQIHEQMTWKHIQRFGNVMLVCNGMVEFCGFIDDLDYGSPVDSSKFRWKGSKGTPFQGKLLRGTPLSVGKQKRFRELENKLKERTGTVEFMAMELIDADPENDVVLHHTKHNHSEGDGAFMEIFGAFTPGQARRRKENMLLRKIFTVKGNAPLSYLLQRLQSMVYGAYIWEGPGSAGATQTPVPLKYDTMLEAFDKVLGMEGWLEDDAAITFKTPYSEMDGGMDIKTGADAGIIGTSSHLRKQADRPALPTGAGNAPSSPSKPQDAESTPTRPKCSTG</sequence>
<dbReference type="OrthoDB" id="2739948at2759"/>
<evidence type="ECO:0008006" key="4">
    <source>
        <dbReference type="Google" id="ProtNLM"/>
    </source>
</evidence>
<dbReference type="Proteomes" id="UP000218811">
    <property type="component" value="Unassembled WGS sequence"/>
</dbReference>
<reference evidence="2 3" key="1">
    <citation type="journal article" date="2012" name="Science">
        <title>The Paleozoic origin of enzymatic lignin decomposition reconstructed from 31 fungal genomes.</title>
        <authorList>
            <person name="Floudas D."/>
            <person name="Binder M."/>
            <person name="Riley R."/>
            <person name="Barry K."/>
            <person name="Blanchette R.A."/>
            <person name="Henrissat B."/>
            <person name="Martinez A.T."/>
            <person name="Otillar R."/>
            <person name="Spatafora J.W."/>
            <person name="Yadav J.S."/>
            <person name="Aerts A."/>
            <person name="Benoit I."/>
            <person name="Boyd A."/>
            <person name="Carlson A."/>
            <person name="Copeland A."/>
            <person name="Coutinho P.M."/>
            <person name="de Vries R.P."/>
            <person name="Ferreira P."/>
            <person name="Findley K."/>
            <person name="Foster B."/>
            <person name="Gaskell J."/>
            <person name="Glotzer D."/>
            <person name="Gorecki P."/>
            <person name="Heitman J."/>
            <person name="Hesse C."/>
            <person name="Hori C."/>
            <person name="Igarashi K."/>
            <person name="Jurgens J.A."/>
            <person name="Kallen N."/>
            <person name="Kersten P."/>
            <person name="Kohler A."/>
            <person name="Kuees U."/>
            <person name="Kumar T.K.A."/>
            <person name="Kuo A."/>
            <person name="LaButti K."/>
            <person name="Larrondo L.F."/>
            <person name="Lindquist E."/>
            <person name="Ling A."/>
            <person name="Lombard V."/>
            <person name="Lucas S."/>
            <person name="Lundell T."/>
            <person name="Martin R."/>
            <person name="McLaughlin D.J."/>
            <person name="Morgenstern I."/>
            <person name="Morin E."/>
            <person name="Murat C."/>
            <person name="Nagy L.G."/>
            <person name="Nolan M."/>
            <person name="Ohm R.A."/>
            <person name="Patyshakuliyeva A."/>
            <person name="Rokas A."/>
            <person name="Ruiz-Duenas F.J."/>
            <person name="Sabat G."/>
            <person name="Salamov A."/>
            <person name="Samejima M."/>
            <person name="Schmutz J."/>
            <person name="Slot J.C."/>
            <person name="St John F."/>
            <person name="Stenlid J."/>
            <person name="Sun H."/>
            <person name="Sun S."/>
            <person name="Syed K."/>
            <person name="Tsang A."/>
            <person name="Wiebenga A."/>
            <person name="Young D."/>
            <person name="Pisabarro A."/>
            <person name="Eastwood D.C."/>
            <person name="Martin F."/>
            <person name="Cullen D."/>
            <person name="Grigoriev I.V."/>
            <person name="Hibbett D.S."/>
        </authorList>
    </citation>
    <scope>NUCLEOTIDE SEQUENCE [LARGE SCALE GENOMIC DNA]</scope>
    <source>
        <strain evidence="2 3">MD-104</strain>
    </source>
</reference>
<keyword evidence="3" id="KW-1185">Reference proteome</keyword>
<name>A0A2H3JBL3_WOLCO</name>
<feature type="compositionally biased region" description="Polar residues" evidence="1">
    <location>
        <begin position="748"/>
        <end position="770"/>
    </location>
</feature>
<feature type="region of interest" description="Disordered" evidence="1">
    <location>
        <begin position="730"/>
        <end position="770"/>
    </location>
</feature>
<feature type="region of interest" description="Disordered" evidence="1">
    <location>
        <begin position="336"/>
        <end position="359"/>
    </location>
</feature>
<evidence type="ECO:0000256" key="1">
    <source>
        <dbReference type="SAM" id="MobiDB-lite"/>
    </source>
</evidence>